<sequence>MQSRRRFLGLMPAAAAGLLAAWAVSRSEIPVRSLPILSGAPTVKPRGAVACAAPLDLVYDSGNFGASTSLLGGTPQRFPDRYAAA</sequence>
<name>A0A4R2H050_9ACTN</name>
<dbReference type="AlphaFoldDB" id="A0A4R2H050"/>
<evidence type="ECO:0000313" key="2">
    <source>
        <dbReference type="Proteomes" id="UP000294508"/>
    </source>
</evidence>
<dbReference type="PROSITE" id="PS51318">
    <property type="entry name" value="TAT"/>
    <property type="match status" value="1"/>
</dbReference>
<protein>
    <submittedName>
        <fullName evidence="1">Uncharacterized protein</fullName>
    </submittedName>
</protein>
<proteinExistence type="predicted"/>
<dbReference type="EMBL" id="SLWN01000017">
    <property type="protein sequence ID" value="TCO17634.1"/>
    <property type="molecule type" value="Genomic_DNA"/>
</dbReference>
<gene>
    <name evidence="1" type="ORF">EV652_11787</name>
</gene>
<comment type="caution">
    <text evidence="1">The sequence shown here is derived from an EMBL/GenBank/DDBJ whole genome shotgun (WGS) entry which is preliminary data.</text>
</comment>
<reference evidence="1 2" key="1">
    <citation type="journal article" date="2015" name="Stand. Genomic Sci.">
        <title>Genomic Encyclopedia of Bacterial and Archaeal Type Strains, Phase III: the genomes of soil and plant-associated and newly described type strains.</title>
        <authorList>
            <person name="Whitman W.B."/>
            <person name="Woyke T."/>
            <person name="Klenk H.P."/>
            <person name="Zhou Y."/>
            <person name="Lilburn T.G."/>
            <person name="Beck B.J."/>
            <person name="De Vos P."/>
            <person name="Vandamme P."/>
            <person name="Eisen J.A."/>
            <person name="Garrity G."/>
            <person name="Hugenholtz P."/>
            <person name="Kyrpides N.C."/>
        </authorList>
    </citation>
    <scope>NUCLEOTIDE SEQUENCE [LARGE SCALE GENOMIC DNA]</scope>
    <source>
        <strain evidence="1 2">VKM Ac-2572</strain>
    </source>
</reference>
<accession>A0A4R2H050</accession>
<organism evidence="1 2">
    <name type="scientific">Kribbella steppae</name>
    <dbReference type="NCBI Taxonomy" id="2512223"/>
    <lineage>
        <taxon>Bacteria</taxon>
        <taxon>Bacillati</taxon>
        <taxon>Actinomycetota</taxon>
        <taxon>Actinomycetes</taxon>
        <taxon>Propionibacteriales</taxon>
        <taxon>Kribbellaceae</taxon>
        <taxon>Kribbella</taxon>
    </lineage>
</organism>
<keyword evidence="2" id="KW-1185">Reference proteome</keyword>
<dbReference type="Proteomes" id="UP000294508">
    <property type="component" value="Unassembled WGS sequence"/>
</dbReference>
<dbReference type="OrthoDB" id="255603at2"/>
<dbReference type="InterPro" id="IPR006311">
    <property type="entry name" value="TAT_signal"/>
</dbReference>
<dbReference type="RefSeq" id="WP_132214405.1">
    <property type="nucleotide sequence ID" value="NZ_SLWN01000017.1"/>
</dbReference>
<evidence type="ECO:0000313" key="1">
    <source>
        <dbReference type="EMBL" id="TCO17634.1"/>
    </source>
</evidence>